<proteinExistence type="predicted"/>
<dbReference type="EMBL" id="GL734056">
    <property type="protein sequence ID" value="EFX61854.1"/>
    <property type="molecule type" value="Genomic_DNA"/>
</dbReference>
<evidence type="ECO:0000313" key="2">
    <source>
        <dbReference type="EMBL" id="EFX61854.1"/>
    </source>
</evidence>
<dbReference type="Proteomes" id="UP000000305">
    <property type="component" value="Unassembled WGS sequence"/>
</dbReference>
<feature type="region of interest" description="Disordered" evidence="1">
    <location>
        <begin position="37"/>
        <end position="71"/>
    </location>
</feature>
<dbReference type="InParanoid" id="E9I2C6"/>
<keyword evidence="3" id="KW-1185">Reference proteome</keyword>
<dbReference type="KEGG" id="dpx:DAPPUDRAFT_337955"/>
<sequence>MDFVDESPTGKRKRGTYHNYLTNNGIEIPRQTLYNQRKRAKQTNAERQQQQTTATDGATADFQTTNVANEPNNLSITAGVNESDEFQENHIEGNSINNNPIQQDDTPRDELLENYFNQIDYEEQEFYDENVLFPAANVTTAETDDEIRGKCGSSFHCQSF</sequence>
<reference evidence="2 3" key="1">
    <citation type="journal article" date="2011" name="Science">
        <title>The ecoresponsive genome of Daphnia pulex.</title>
        <authorList>
            <person name="Colbourne J.K."/>
            <person name="Pfrender M.E."/>
            <person name="Gilbert D."/>
            <person name="Thomas W.K."/>
            <person name="Tucker A."/>
            <person name="Oakley T.H."/>
            <person name="Tokishita S."/>
            <person name="Aerts A."/>
            <person name="Arnold G.J."/>
            <person name="Basu M.K."/>
            <person name="Bauer D.J."/>
            <person name="Caceres C.E."/>
            <person name="Carmel L."/>
            <person name="Casola C."/>
            <person name="Choi J.H."/>
            <person name="Detter J.C."/>
            <person name="Dong Q."/>
            <person name="Dusheyko S."/>
            <person name="Eads B.D."/>
            <person name="Frohlich T."/>
            <person name="Geiler-Samerotte K.A."/>
            <person name="Gerlach D."/>
            <person name="Hatcher P."/>
            <person name="Jogdeo S."/>
            <person name="Krijgsveld J."/>
            <person name="Kriventseva E.V."/>
            <person name="Kultz D."/>
            <person name="Laforsch C."/>
            <person name="Lindquist E."/>
            <person name="Lopez J."/>
            <person name="Manak J.R."/>
            <person name="Muller J."/>
            <person name="Pangilinan J."/>
            <person name="Patwardhan R.P."/>
            <person name="Pitluck S."/>
            <person name="Pritham E.J."/>
            <person name="Rechtsteiner A."/>
            <person name="Rho M."/>
            <person name="Rogozin I.B."/>
            <person name="Sakarya O."/>
            <person name="Salamov A."/>
            <person name="Schaack S."/>
            <person name="Shapiro H."/>
            <person name="Shiga Y."/>
            <person name="Skalitzky C."/>
            <person name="Smith Z."/>
            <person name="Souvorov A."/>
            <person name="Sung W."/>
            <person name="Tang Z."/>
            <person name="Tsuchiya D."/>
            <person name="Tu H."/>
            <person name="Vos H."/>
            <person name="Wang M."/>
            <person name="Wolf Y.I."/>
            <person name="Yamagata H."/>
            <person name="Yamada T."/>
            <person name="Ye Y."/>
            <person name="Shaw J.R."/>
            <person name="Andrews J."/>
            <person name="Crease T.J."/>
            <person name="Tang H."/>
            <person name="Lucas S.M."/>
            <person name="Robertson H.M."/>
            <person name="Bork P."/>
            <person name="Koonin E.V."/>
            <person name="Zdobnov E.M."/>
            <person name="Grigoriev I.V."/>
            <person name="Lynch M."/>
            <person name="Boore J.L."/>
        </authorList>
    </citation>
    <scope>NUCLEOTIDE SEQUENCE [LARGE SCALE GENOMIC DNA]</scope>
</reference>
<organism evidence="2 3">
    <name type="scientific">Daphnia pulex</name>
    <name type="common">Water flea</name>
    <dbReference type="NCBI Taxonomy" id="6669"/>
    <lineage>
        <taxon>Eukaryota</taxon>
        <taxon>Metazoa</taxon>
        <taxon>Ecdysozoa</taxon>
        <taxon>Arthropoda</taxon>
        <taxon>Crustacea</taxon>
        <taxon>Branchiopoda</taxon>
        <taxon>Diplostraca</taxon>
        <taxon>Cladocera</taxon>
        <taxon>Anomopoda</taxon>
        <taxon>Daphniidae</taxon>
        <taxon>Daphnia</taxon>
    </lineage>
</organism>
<protein>
    <submittedName>
        <fullName evidence="2">Uncharacterized protein</fullName>
    </submittedName>
</protein>
<feature type="compositionally biased region" description="Low complexity" evidence="1">
    <location>
        <begin position="48"/>
        <end position="65"/>
    </location>
</feature>
<gene>
    <name evidence="2" type="ORF">DAPPUDRAFT_337955</name>
</gene>
<dbReference type="HOGENOM" id="CLU_1653866_0_0_1"/>
<evidence type="ECO:0000256" key="1">
    <source>
        <dbReference type="SAM" id="MobiDB-lite"/>
    </source>
</evidence>
<accession>E9I2C6</accession>
<name>E9I2C6_DAPPU</name>
<dbReference type="AlphaFoldDB" id="E9I2C6"/>
<evidence type="ECO:0000313" key="3">
    <source>
        <dbReference type="Proteomes" id="UP000000305"/>
    </source>
</evidence>